<dbReference type="Gene3D" id="3.30.60.20">
    <property type="match status" value="1"/>
</dbReference>
<dbReference type="GO" id="GO:0004674">
    <property type="term" value="F:protein serine/threonine kinase activity"/>
    <property type="evidence" value="ECO:0007669"/>
    <property type="project" value="UniProtKB-EC"/>
</dbReference>
<evidence type="ECO:0000256" key="7">
    <source>
        <dbReference type="SAM" id="MobiDB-lite"/>
    </source>
</evidence>
<comment type="catalytic activity">
    <reaction evidence="4">
        <text>L-threonyl-[protein] + ATP = O-phospho-L-threonyl-[protein] + ADP + H(+)</text>
        <dbReference type="Rhea" id="RHEA:46608"/>
        <dbReference type="Rhea" id="RHEA-COMP:11060"/>
        <dbReference type="Rhea" id="RHEA-COMP:11605"/>
        <dbReference type="ChEBI" id="CHEBI:15378"/>
        <dbReference type="ChEBI" id="CHEBI:30013"/>
        <dbReference type="ChEBI" id="CHEBI:30616"/>
        <dbReference type="ChEBI" id="CHEBI:61977"/>
        <dbReference type="ChEBI" id="CHEBI:456216"/>
        <dbReference type="EC" id="2.7.11.1"/>
    </reaction>
</comment>
<evidence type="ECO:0000256" key="4">
    <source>
        <dbReference type="ARBA" id="ARBA00047899"/>
    </source>
</evidence>
<keyword evidence="6" id="KW-0175">Coiled coil</keyword>
<dbReference type="InterPro" id="IPR001180">
    <property type="entry name" value="CNH_dom"/>
</dbReference>
<evidence type="ECO:0000313" key="11">
    <source>
        <dbReference type="EMBL" id="QNL15124.1"/>
    </source>
</evidence>
<evidence type="ECO:0000259" key="9">
    <source>
        <dbReference type="PROSITE" id="PS50081"/>
    </source>
</evidence>
<evidence type="ECO:0000256" key="6">
    <source>
        <dbReference type="SAM" id="Coils"/>
    </source>
</evidence>
<evidence type="ECO:0000256" key="2">
    <source>
        <dbReference type="ARBA" id="ARBA00022723"/>
    </source>
</evidence>
<dbReference type="InterPro" id="IPR001849">
    <property type="entry name" value="PH_domain"/>
</dbReference>
<dbReference type="GO" id="GO:0031032">
    <property type="term" value="P:actomyosin structure organization"/>
    <property type="evidence" value="ECO:0007669"/>
    <property type="project" value="TreeGrafter"/>
</dbReference>
<dbReference type="EMBL" id="MT680626">
    <property type="protein sequence ID" value="QNL15124.1"/>
    <property type="molecule type" value="mRNA"/>
</dbReference>
<keyword evidence="3" id="KW-0862">Zinc</keyword>
<dbReference type="SUPFAM" id="SSF57997">
    <property type="entry name" value="Tropomyosin"/>
    <property type="match status" value="1"/>
</dbReference>
<proteinExistence type="evidence at transcript level"/>
<dbReference type="InterPro" id="IPR046349">
    <property type="entry name" value="C1-like_sf"/>
</dbReference>
<dbReference type="Pfam" id="PF00130">
    <property type="entry name" value="C1_1"/>
    <property type="match status" value="1"/>
</dbReference>
<reference evidence="11" key="1">
    <citation type="submission" date="2020-06" db="EMBL/GenBank/DDBJ databases">
        <authorList>
            <person name="Sheng S."/>
        </authorList>
    </citation>
    <scope>NUCLEOTIDE SEQUENCE</scope>
    <source>
        <tissue evidence="11">Abdomen</tissue>
    </source>
</reference>
<feature type="coiled-coil region" evidence="6">
    <location>
        <begin position="226"/>
        <end position="349"/>
    </location>
</feature>
<feature type="region of interest" description="Disordered" evidence="7">
    <location>
        <begin position="471"/>
        <end position="495"/>
    </location>
</feature>
<feature type="region of interest" description="Disordered" evidence="7">
    <location>
        <begin position="429"/>
        <end position="451"/>
    </location>
</feature>
<dbReference type="PROSITE" id="PS50003">
    <property type="entry name" value="PH_DOMAIN"/>
    <property type="match status" value="1"/>
</dbReference>
<dbReference type="PANTHER" id="PTHR22988">
    <property type="entry name" value="MYOTONIC DYSTROPHY S/T KINASE-RELATED"/>
    <property type="match status" value="1"/>
</dbReference>
<dbReference type="GO" id="GO:0005856">
    <property type="term" value="C:cytoskeleton"/>
    <property type="evidence" value="ECO:0007669"/>
    <property type="project" value="TreeGrafter"/>
</dbReference>
<dbReference type="SMART" id="SM00233">
    <property type="entry name" value="PH"/>
    <property type="match status" value="1"/>
</dbReference>
<dbReference type="InterPro" id="IPR011993">
    <property type="entry name" value="PH-like_dom_sf"/>
</dbReference>
<dbReference type="Gene3D" id="2.30.29.30">
    <property type="entry name" value="Pleckstrin-homology domain (PH domain)/Phosphotyrosine-binding domain (PTB)"/>
    <property type="match status" value="1"/>
</dbReference>
<dbReference type="PROSITE" id="PS50219">
    <property type="entry name" value="CNH"/>
    <property type="match status" value="1"/>
</dbReference>
<keyword evidence="1" id="KW-0597">Phosphoprotein</keyword>
<feature type="domain" description="Phorbol-ester/DAG-type" evidence="9">
    <location>
        <begin position="1021"/>
        <end position="1070"/>
    </location>
</feature>
<dbReference type="SUPFAM" id="SSF57889">
    <property type="entry name" value="Cysteine-rich domain"/>
    <property type="match status" value="1"/>
</dbReference>
<keyword evidence="2" id="KW-0479">Metal-binding</keyword>
<dbReference type="PANTHER" id="PTHR22988:SF71">
    <property type="entry name" value="CITRON RHO-INTERACTING KINASE"/>
    <property type="match status" value="1"/>
</dbReference>
<dbReference type="InterPro" id="IPR002219">
    <property type="entry name" value="PKC_DAG/PE"/>
</dbReference>
<dbReference type="Pfam" id="PF00780">
    <property type="entry name" value="CNH"/>
    <property type="match status" value="1"/>
</dbReference>
<dbReference type="Pfam" id="PF00169">
    <property type="entry name" value="PH"/>
    <property type="match status" value="1"/>
</dbReference>
<dbReference type="SUPFAM" id="SSF50729">
    <property type="entry name" value="PH domain-like"/>
    <property type="match status" value="1"/>
</dbReference>
<dbReference type="InterPro" id="IPR050839">
    <property type="entry name" value="Rho-assoc_Ser/Thr_Kinase"/>
</dbReference>
<protein>
    <submittedName>
        <fullName evidence="11">Fatty acid synthase 4</fullName>
    </submittedName>
</protein>
<evidence type="ECO:0000256" key="5">
    <source>
        <dbReference type="ARBA" id="ARBA00048679"/>
    </source>
</evidence>
<gene>
    <name evidence="11" type="primary">FAS4</name>
</gene>
<dbReference type="GO" id="GO:0005737">
    <property type="term" value="C:cytoplasm"/>
    <property type="evidence" value="ECO:0007669"/>
    <property type="project" value="TreeGrafter"/>
</dbReference>
<dbReference type="SMART" id="SM00109">
    <property type="entry name" value="C1"/>
    <property type="match status" value="1"/>
</dbReference>
<evidence type="ECO:0000259" key="8">
    <source>
        <dbReference type="PROSITE" id="PS50003"/>
    </source>
</evidence>
<evidence type="ECO:0000259" key="10">
    <source>
        <dbReference type="PROSITE" id="PS50219"/>
    </source>
</evidence>
<comment type="catalytic activity">
    <reaction evidence="5">
        <text>L-seryl-[protein] + ATP = O-phospho-L-seryl-[protein] + ADP + H(+)</text>
        <dbReference type="Rhea" id="RHEA:17989"/>
        <dbReference type="Rhea" id="RHEA-COMP:9863"/>
        <dbReference type="Rhea" id="RHEA-COMP:11604"/>
        <dbReference type="ChEBI" id="CHEBI:15378"/>
        <dbReference type="ChEBI" id="CHEBI:29999"/>
        <dbReference type="ChEBI" id="CHEBI:30616"/>
        <dbReference type="ChEBI" id="CHEBI:83421"/>
        <dbReference type="ChEBI" id="CHEBI:456216"/>
        <dbReference type="EC" id="2.7.11.1"/>
    </reaction>
</comment>
<dbReference type="SMART" id="SM00036">
    <property type="entry name" value="CNH"/>
    <property type="match status" value="1"/>
</dbReference>
<evidence type="ECO:0000256" key="1">
    <source>
        <dbReference type="ARBA" id="ARBA00022553"/>
    </source>
</evidence>
<dbReference type="CDD" id="cd20814">
    <property type="entry name" value="CRIK"/>
    <property type="match status" value="1"/>
</dbReference>
<name>A0A7G8Z9J9_9HYME</name>
<feature type="domain" description="PH" evidence="8">
    <location>
        <begin position="1121"/>
        <end position="1236"/>
    </location>
</feature>
<evidence type="ECO:0000256" key="3">
    <source>
        <dbReference type="ARBA" id="ARBA00022833"/>
    </source>
</evidence>
<dbReference type="GO" id="GO:0046872">
    <property type="term" value="F:metal ion binding"/>
    <property type="evidence" value="ECO:0007669"/>
    <property type="project" value="UniProtKB-KW"/>
</dbReference>
<sequence length="1623" mass="185705">MIAVPKQSSKMTRDKIELAMQLRAKKKDRPELQKKLLELPDASLNIVKDNLTSEKLEIAAQLETKMKELQEHQRTMLELQDKISTNTRLTMSKEKYEIAEKLEEKMRELHEHQQKLLELQEKTSNDAMLTTNLELLLEEKDIKLEAATKERDKLERELSSTKSEIAALRRTLALERQERKDLEATALDLIKGAKRKWEMAEKDKISRLTKHIESQTVRITELCTSNNEMSSRLQRAQCELETMNAELHKLKIFQVQYKESLAKTRELRRQSVQGVETKLEEISNRAHNQLAELRLKLEMEIAKNTELESELRNERDANHCRMSRINVALELAQSELKDCQEQLRSTQAMIPARDQEIETLRNQLKERINQMHDMTTVEQSNATLQDEIARLRLENEQMKTQLDAAKSDLNDTLNNLRQSESLALHLEKKAEDKDELQQRLQESQDKEDEQLRKVDTLEELLQRLQRSVTKLESENASLRRSTENPQSNAGRTSINKESVQKITLLEQQIERLEKQLQTVRENLTTERETTKQLQRNLWKKEKELSDANLDKRIALREAKTLDEKIKQLDEEKRRLVEQLDKKTKDEEEKSKKLLMELENAKSSLSEVTKESLRNKMQADSAQRALTQANKQIEELQSSSASLRREMDAARKGARTNQDRVDSLNAENKRLTFAISKHNEEKSELEAKLEKMEQDVNSHKLNIDLLKETCTVLEEQLTDYERLTSDHETRENTLVQDKMKLQKELEAVEQKLREARVAQNEEKTKRLMAERTIERLEVENNDIDDERNGLLAQRDQYKKLAQDLNKQVATLTTRCGELECDLHEVERALESARGEAMVVKEECSQNLTRLHEMKDANMDLMADLQSSIEQGQDLRIRIAELESVLEEMRQFYQQHELKAEGTRQQQTKLIDFLQLKLEECSKKKKTVCDKIFRTKQKENSIPTAIGMPVGYRELENQLTKERAKVKALTEQLLTWRATVIASPPVSPPPSSPEPKKYTSQYVEQDEDAPIRQTSLRTRHNIPHRFNIELSMRAGKCAACSEPIQFGKRSTVCSECQLMTHLKCTLRVPSNCGLPGGFAKHLGKTWSSSDESISTLSGSVQKLTIDEPDHDDLESKVSRRNEGVAMESWVKVPGRGKASWDRKYLRLEGSCLCIYEHQPNQGMSPITRMELTEKSGFTISDDIIQAEVPGTAKSDLPFILRVESNTSNTCWPTARLDIMALSQVDKKCWLNALKSIASQNGVKGIARCSMVQTMLRLERNRLDLNCVVQLEQEDVLLIGAEEGLYSYRPSQSKILTIIRGVKRVHQLSLHPHLGLALMIAGEDRQLVSCDLRQLQSNAMAAECSRPAINTNNILIGSESCHLYQVEGDMLCAATSSHVILLKWRNDSDSGEFIAMRELETQEPCSCAIFTKSNLIVGCQKFFQIDLTDYTIDDFPEEDDSSVKATLAGVAKLGIFPVAVLNVSTSPQTIELLLCYNEFGVFVNESGQRTRPVDPTWSHLPFAFAFRQSYLFIIHFSSVEVIKLTPEAFRSYTKLPERALIELSNPRYLGHAGMKGIYIAVANSTLDIQKIDGPASILSKMSGSLLSLDSMGNIDESSSEFSFTPSLLETLDNPGKKVHFANQTDR</sequence>
<organism evidence="11">
    <name type="scientific">Meteorus pulchricornis</name>
    <dbReference type="NCBI Taxonomy" id="51522"/>
    <lineage>
        <taxon>Eukaryota</taxon>
        <taxon>Metazoa</taxon>
        <taxon>Ecdysozoa</taxon>
        <taxon>Arthropoda</taxon>
        <taxon>Hexapoda</taxon>
        <taxon>Insecta</taxon>
        <taxon>Pterygota</taxon>
        <taxon>Neoptera</taxon>
        <taxon>Endopterygota</taxon>
        <taxon>Hymenoptera</taxon>
        <taxon>Apocrita</taxon>
        <taxon>Ichneumonoidea</taxon>
        <taxon>Braconidae</taxon>
        <taxon>Meteorinae</taxon>
        <taxon>Meteorus</taxon>
    </lineage>
</organism>
<feature type="coiled-coil region" evidence="6">
    <location>
        <begin position="59"/>
        <end position="185"/>
    </location>
</feature>
<feature type="domain" description="CNH" evidence="10">
    <location>
        <begin position="1259"/>
        <end position="1545"/>
    </location>
</feature>
<dbReference type="PROSITE" id="PS00479">
    <property type="entry name" value="ZF_DAG_PE_1"/>
    <property type="match status" value="1"/>
</dbReference>
<dbReference type="PROSITE" id="PS50081">
    <property type="entry name" value="ZF_DAG_PE_2"/>
    <property type="match status" value="1"/>
</dbReference>
<accession>A0A7G8Z9J9</accession>